<keyword evidence="8" id="KW-0819">tRNA processing</keyword>
<evidence type="ECO:0000256" key="11">
    <source>
        <dbReference type="PROSITE-ProRule" id="PRU00221"/>
    </source>
</evidence>
<feature type="repeat" description="WD" evidence="11">
    <location>
        <begin position="709"/>
        <end position="741"/>
    </location>
</feature>
<dbReference type="InterPro" id="IPR037289">
    <property type="entry name" value="Elp2"/>
</dbReference>
<evidence type="ECO:0000313" key="12">
    <source>
        <dbReference type="EMBL" id="MBW0463707.1"/>
    </source>
</evidence>
<evidence type="ECO:0000256" key="2">
    <source>
        <dbReference type="ARBA" id="ARBA00004496"/>
    </source>
</evidence>
<gene>
    <name evidence="12" type="ORF">O181_003422</name>
</gene>
<name>A0A9Q3GEW5_9BASI</name>
<proteinExistence type="inferred from homology"/>
<sequence>MTNHQILKVSGLKPLLCAAAPNRFSSCSILLQSDQTTFIVFGAGQQIAIWRAGSQFGYFPLELLQGHKSTVGVIKSLNCPIGDTFGFVSGDVNGKVLVWKQDASGNKWKIVVCLDGHERSISSLSAIRLSDFNQPFFPGGTERYLIVAGASDGRLICWEVSLSSSTGALQTSQVTQILELGNQIALDVALSFLPNQSTDLIMALATTTCKILTYSARLPSLSFGSCFHLPGHTDWIRCLDFVQDPTNPRDLLLASGSQDNFIRLWRCQEQVLAHTQAPFKKPAALSHEDLFEKLDELTHTLKEENKLGENSTELKSGSNPLTVQMKRYSINNTPWSFLSEAVLYGHEGWVTNVHWSISPNGSLQLLSASSDRSIIIWKPSQAFDGVWLNSERFGESGTSINLSFFGAHYCFGNKDRSDTVYASGWTGAWHCWTRKDATLWEPLIAPTGHDGPVTGLEWDKEGEYVLSCSSDQTTRLWGHWRPSNESNESEASKSWHEICRPQVHGHDMFGVSFIDDRRSRFISIAEEKVMRVFEMTEDFVKMVERLDITKVPFAKGHAQRAQRAVVPPLGLSNRIDDLEQNSGQKLQLEAQQSCPPFEDQLLTKTLWPEVDKIYGHPSELSSIAVSHSGQIIASACNANSAQTASIRLYTTENGFGPIGSSPLEAHQLTVTRLAFSPDDSKLVSVSRDRSWSVWKQLPDGSFDLEQRMEKAHSRIIWDACWAPHETKMFISGSRDKSVKFWLQTKDESSWNLADIIQLDQPVKACTASPHLLLNKMMLLAVGLEDGTIGFYTSTKANRWGRIENLELISLYHSSPVTRLAFAPTRPQIETEDLIKVRLASGGEDGVIKITELNLGYDG</sequence>
<dbReference type="GO" id="GO:0005737">
    <property type="term" value="C:cytoplasm"/>
    <property type="evidence" value="ECO:0007669"/>
    <property type="project" value="UniProtKB-SubCell"/>
</dbReference>
<comment type="pathway">
    <text evidence="3">tRNA modification; 5-methoxycarbonylmethyl-2-thiouridine-tRNA biosynthesis.</text>
</comment>
<evidence type="ECO:0000256" key="4">
    <source>
        <dbReference type="ARBA" id="ARBA00005881"/>
    </source>
</evidence>
<evidence type="ECO:0000256" key="6">
    <source>
        <dbReference type="ARBA" id="ARBA00022490"/>
    </source>
</evidence>
<evidence type="ECO:0000313" key="13">
    <source>
        <dbReference type="Proteomes" id="UP000765509"/>
    </source>
</evidence>
<keyword evidence="13" id="KW-1185">Reference proteome</keyword>
<dbReference type="EMBL" id="AVOT02000616">
    <property type="protein sequence ID" value="MBW0463707.1"/>
    <property type="molecule type" value="Genomic_DNA"/>
</dbReference>
<evidence type="ECO:0000256" key="1">
    <source>
        <dbReference type="ARBA" id="ARBA00004123"/>
    </source>
</evidence>
<dbReference type="SMART" id="SM00320">
    <property type="entry name" value="WD40"/>
    <property type="match status" value="10"/>
</dbReference>
<accession>A0A9Q3GEW5</accession>
<keyword evidence="7 11" id="KW-0853">WD repeat</keyword>
<evidence type="ECO:0000256" key="9">
    <source>
        <dbReference type="ARBA" id="ARBA00022737"/>
    </source>
</evidence>
<feature type="repeat" description="WD" evidence="11">
    <location>
        <begin position="343"/>
        <end position="378"/>
    </location>
</feature>
<dbReference type="GO" id="GO:0033588">
    <property type="term" value="C:elongator holoenzyme complex"/>
    <property type="evidence" value="ECO:0007669"/>
    <property type="project" value="InterPro"/>
</dbReference>
<dbReference type="PROSITE" id="PS50294">
    <property type="entry name" value="WD_REPEATS_REGION"/>
    <property type="match status" value="3"/>
</dbReference>
<organism evidence="12 13">
    <name type="scientific">Austropuccinia psidii MF-1</name>
    <dbReference type="NCBI Taxonomy" id="1389203"/>
    <lineage>
        <taxon>Eukaryota</taxon>
        <taxon>Fungi</taxon>
        <taxon>Dikarya</taxon>
        <taxon>Basidiomycota</taxon>
        <taxon>Pucciniomycotina</taxon>
        <taxon>Pucciniomycetes</taxon>
        <taxon>Pucciniales</taxon>
        <taxon>Sphaerophragmiaceae</taxon>
        <taxon>Austropuccinia</taxon>
    </lineage>
</organism>
<dbReference type="SUPFAM" id="SSF50978">
    <property type="entry name" value="WD40 repeat-like"/>
    <property type="match status" value="2"/>
</dbReference>
<feature type="repeat" description="WD" evidence="11">
    <location>
        <begin position="663"/>
        <end position="695"/>
    </location>
</feature>
<comment type="similarity">
    <text evidence="4">Belongs to the WD repeat ELP2 family.</text>
</comment>
<evidence type="ECO:0000256" key="10">
    <source>
        <dbReference type="ARBA" id="ARBA00023242"/>
    </source>
</evidence>
<dbReference type="InterPro" id="IPR036322">
    <property type="entry name" value="WD40_repeat_dom_sf"/>
</dbReference>
<dbReference type="Pfam" id="PF00400">
    <property type="entry name" value="WD40"/>
    <property type="match status" value="6"/>
</dbReference>
<dbReference type="GO" id="GO:0005634">
    <property type="term" value="C:nucleus"/>
    <property type="evidence" value="ECO:0007669"/>
    <property type="project" value="UniProtKB-SubCell"/>
</dbReference>
<evidence type="ECO:0000256" key="7">
    <source>
        <dbReference type="ARBA" id="ARBA00022574"/>
    </source>
</evidence>
<dbReference type="Gene3D" id="2.130.10.10">
    <property type="entry name" value="YVTN repeat-like/Quinoprotein amine dehydrogenase"/>
    <property type="match status" value="3"/>
</dbReference>
<feature type="repeat" description="WD" evidence="11">
    <location>
        <begin position="446"/>
        <end position="477"/>
    </location>
</feature>
<protein>
    <recommendedName>
        <fullName evidence="5">Elongator complex protein 2</fullName>
    </recommendedName>
</protein>
<evidence type="ECO:0000256" key="5">
    <source>
        <dbReference type="ARBA" id="ARBA00020267"/>
    </source>
</evidence>
<dbReference type="Proteomes" id="UP000765509">
    <property type="component" value="Unassembled WGS sequence"/>
</dbReference>
<dbReference type="SUPFAM" id="SSF117289">
    <property type="entry name" value="Nucleoporin domain"/>
    <property type="match status" value="1"/>
</dbReference>
<dbReference type="PANTHER" id="PTHR44111:SF1">
    <property type="entry name" value="ELONGATOR COMPLEX PROTEIN 2"/>
    <property type="match status" value="1"/>
</dbReference>
<dbReference type="PANTHER" id="PTHR44111">
    <property type="entry name" value="ELONGATOR COMPLEX PROTEIN 2"/>
    <property type="match status" value="1"/>
</dbReference>
<reference evidence="12" key="1">
    <citation type="submission" date="2021-03" db="EMBL/GenBank/DDBJ databases">
        <title>Draft genome sequence of rust myrtle Austropuccinia psidii MF-1, a brazilian biotype.</title>
        <authorList>
            <person name="Quecine M.C."/>
            <person name="Pachon D.M.R."/>
            <person name="Bonatelli M.L."/>
            <person name="Correr F.H."/>
            <person name="Franceschini L.M."/>
            <person name="Leite T.F."/>
            <person name="Margarido G.R.A."/>
            <person name="Almeida C.A."/>
            <person name="Ferrarezi J.A."/>
            <person name="Labate C.A."/>
        </authorList>
    </citation>
    <scope>NUCLEOTIDE SEQUENCE</scope>
    <source>
        <strain evidence="12">MF-1</strain>
    </source>
</reference>
<dbReference type="OrthoDB" id="27911at2759"/>
<evidence type="ECO:0000256" key="3">
    <source>
        <dbReference type="ARBA" id="ARBA00005043"/>
    </source>
</evidence>
<keyword evidence="10" id="KW-0539">Nucleus</keyword>
<dbReference type="GO" id="GO:0002098">
    <property type="term" value="P:tRNA wobble uridine modification"/>
    <property type="evidence" value="ECO:0007669"/>
    <property type="project" value="InterPro"/>
</dbReference>
<dbReference type="AlphaFoldDB" id="A0A9Q3GEW5"/>
<dbReference type="InterPro" id="IPR015943">
    <property type="entry name" value="WD40/YVTN_repeat-like_dom_sf"/>
</dbReference>
<dbReference type="InterPro" id="IPR001680">
    <property type="entry name" value="WD40_rpt"/>
</dbReference>
<keyword evidence="9" id="KW-0677">Repeat</keyword>
<evidence type="ECO:0000256" key="8">
    <source>
        <dbReference type="ARBA" id="ARBA00022694"/>
    </source>
</evidence>
<keyword evidence="6" id="KW-0963">Cytoplasm</keyword>
<feature type="repeat" description="WD" evidence="11">
    <location>
        <begin position="229"/>
        <end position="265"/>
    </location>
</feature>
<comment type="subcellular location">
    <subcellularLocation>
        <location evidence="2">Cytoplasm</location>
    </subcellularLocation>
    <subcellularLocation>
        <location evidence="1">Nucleus</location>
    </subcellularLocation>
</comment>
<comment type="caution">
    <text evidence="12">The sequence shown here is derived from an EMBL/GenBank/DDBJ whole genome shotgun (WGS) entry which is preliminary data.</text>
</comment>
<dbReference type="PROSITE" id="PS50082">
    <property type="entry name" value="WD_REPEATS_2"/>
    <property type="match status" value="5"/>
</dbReference>